<dbReference type="Proteomes" id="UP000257109">
    <property type="component" value="Unassembled WGS sequence"/>
</dbReference>
<dbReference type="PANTHER" id="PTHR24559:SF444">
    <property type="entry name" value="REVERSE TRANSCRIPTASE DOMAIN-CONTAINING PROTEIN"/>
    <property type="match status" value="1"/>
</dbReference>
<keyword evidence="10" id="KW-1185">Reference proteome</keyword>
<evidence type="ECO:0000256" key="1">
    <source>
        <dbReference type="ARBA" id="ARBA00022679"/>
    </source>
</evidence>
<dbReference type="InterPro" id="IPR043502">
    <property type="entry name" value="DNA/RNA_pol_sf"/>
</dbReference>
<evidence type="ECO:0000256" key="4">
    <source>
        <dbReference type="ARBA" id="ARBA00022759"/>
    </source>
</evidence>
<dbReference type="PANTHER" id="PTHR24559">
    <property type="entry name" value="TRANSPOSON TY3-I GAG-POL POLYPROTEIN"/>
    <property type="match status" value="1"/>
</dbReference>
<evidence type="ECO:0000256" key="2">
    <source>
        <dbReference type="ARBA" id="ARBA00022695"/>
    </source>
</evidence>
<dbReference type="Gene3D" id="3.30.70.270">
    <property type="match status" value="1"/>
</dbReference>
<evidence type="ECO:0000313" key="10">
    <source>
        <dbReference type="Proteomes" id="UP000257109"/>
    </source>
</evidence>
<keyword evidence="5" id="KW-0378">Hydrolase</keyword>
<reference evidence="9" key="1">
    <citation type="submission" date="2018-05" db="EMBL/GenBank/DDBJ databases">
        <title>Draft genome of Mucuna pruriens seed.</title>
        <authorList>
            <person name="Nnadi N.E."/>
            <person name="Vos R."/>
            <person name="Hasami M.H."/>
            <person name="Devisetty U.K."/>
            <person name="Aguiy J.C."/>
        </authorList>
    </citation>
    <scope>NUCLEOTIDE SEQUENCE [LARGE SCALE GENOMIC DNA]</scope>
    <source>
        <strain evidence="9">JCA_2017</strain>
    </source>
</reference>
<feature type="domain" description="Reverse transcriptase RNase H-like" evidence="8">
    <location>
        <begin position="214"/>
        <end position="257"/>
    </location>
</feature>
<evidence type="ECO:0000259" key="7">
    <source>
        <dbReference type="Pfam" id="PF00078"/>
    </source>
</evidence>
<dbReference type="InterPro" id="IPR041373">
    <property type="entry name" value="RT_RNaseH"/>
</dbReference>
<dbReference type="GO" id="GO:0003964">
    <property type="term" value="F:RNA-directed DNA polymerase activity"/>
    <property type="evidence" value="ECO:0007669"/>
    <property type="project" value="UniProtKB-KW"/>
</dbReference>
<protein>
    <submittedName>
        <fullName evidence="9">Retrovirus-related Pol polyprotein</fullName>
    </submittedName>
</protein>
<evidence type="ECO:0000313" key="9">
    <source>
        <dbReference type="EMBL" id="RDX60772.1"/>
    </source>
</evidence>
<comment type="caution">
    <text evidence="9">The sequence shown here is derived from an EMBL/GenBank/DDBJ whole genome shotgun (WGS) entry which is preliminary data.</text>
</comment>
<evidence type="ECO:0000256" key="5">
    <source>
        <dbReference type="ARBA" id="ARBA00022801"/>
    </source>
</evidence>
<keyword evidence="1" id="KW-0808">Transferase</keyword>
<name>A0A371E410_MUCPR</name>
<feature type="non-terminal residue" evidence="9">
    <location>
        <position position="1"/>
    </location>
</feature>
<evidence type="ECO:0000259" key="8">
    <source>
        <dbReference type="Pfam" id="PF17917"/>
    </source>
</evidence>
<dbReference type="Pfam" id="PF00078">
    <property type="entry name" value="RVT_1"/>
    <property type="match status" value="1"/>
</dbReference>
<gene>
    <name evidence="9" type="primary">pol</name>
    <name evidence="9" type="ORF">CR513_61062</name>
</gene>
<dbReference type="CDD" id="cd01647">
    <property type="entry name" value="RT_LTR"/>
    <property type="match status" value="1"/>
</dbReference>
<dbReference type="OrthoDB" id="1432876at2759"/>
<feature type="domain" description="Reverse transcriptase" evidence="7">
    <location>
        <begin position="3"/>
        <end position="72"/>
    </location>
</feature>
<dbReference type="GO" id="GO:0004519">
    <property type="term" value="F:endonuclease activity"/>
    <property type="evidence" value="ECO:0007669"/>
    <property type="project" value="UniProtKB-KW"/>
</dbReference>
<accession>A0A371E410</accession>
<keyword evidence="4" id="KW-0255">Endonuclease</keyword>
<keyword evidence="3" id="KW-0540">Nuclease</keyword>
<dbReference type="InterPro" id="IPR053134">
    <property type="entry name" value="RNA-dir_DNA_polymerase"/>
</dbReference>
<sequence>MLFGLCNAPSTFQRCMISIFSNLLEDCMEVFMDDFMVYAESFEACLNNLSKVLHRCIDSNLVLNFEKCHSMATKGIVLVHLISTRGIEVDKEKIDVISSLSNPPLCGRFIHFLVMQQDRPTSVQAATKGRRLCFLSALCGCILGAKEKTRIRTHPPSTKLGASIRVNVRCLQLHARCRLGIASRQATARDCLCISNNGPSPSQLYNHRKGVVGNRFRSYLLGSKVIVFSNHAALKYLLKKLDAKIRLFRWMLLLQEFDLEIKDQKGVENTRYADIFNYLITSTYPKGASKATKEKLESGAKYYIWDDLYLWKLCSDKMYSGVRDSVGPPLLSCSSWRRPLWIRSNSLESLQLWAILAYNLLRRAYFCLSLRTVSESHSGYKLKK</sequence>
<dbReference type="Pfam" id="PF17917">
    <property type="entry name" value="RT_RNaseH"/>
    <property type="match status" value="1"/>
</dbReference>
<organism evidence="9 10">
    <name type="scientific">Mucuna pruriens</name>
    <name type="common">Velvet bean</name>
    <name type="synonym">Dolichos pruriens</name>
    <dbReference type="NCBI Taxonomy" id="157652"/>
    <lineage>
        <taxon>Eukaryota</taxon>
        <taxon>Viridiplantae</taxon>
        <taxon>Streptophyta</taxon>
        <taxon>Embryophyta</taxon>
        <taxon>Tracheophyta</taxon>
        <taxon>Spermatophyta</taxon>
        <taxon>Magnoliopsida</taxon>
        <taxon>eudicotyledons</taxon>
        <taxon>Gunneridae</taxon>
        <taxon>Pentapetalae</taxon>
        <taxon>rosids</taxon>
        <taxon>fabids</taxon>
        <taxon>Fabales</taxon>
        <taxon>Fabaceae</taxon>
        <taxon>Papilionoideae</taxon>
        <taxon>50 kb inversion clade</taxon>
        <taxon>NPAAA clade</taxon>
        <taxon>indigoferoid/millettioid clade</taxon>
        <taxon>Phaseoleae</taxon>
        <taxon>Mucuna</taxon>
    </lineage>
</organism>
<keyword evidence="2" id="KW-0548">Nucleotidyltransferase</keyword>
<proteinExistence type="predicted"/>
<evidence type="ECO:0000256" key="6">
    <source>
        <dbReference type="ARBA" id="ARBA00022918"/>
    </source>
</evidence>
<dbReference type="InterPro" id="IPR043128">
    <property type="entry name" value="Rev_trsase/Diguanyl_cyclase"/>
</dbReference>
<dbReference type="InterPro" id="IPR000477">
    <property type="entry name" value="RT_dom"/>
</dbReference>
<dbReference type="AlphaFoldDB" id="A0A371E410"/>
<dbReference type="GO" id="GO:0016787">
    <property type="term" value="F:hydrolase activity"/>
    <property type="evidence" value="ECO:0007669"/>
    <property type="project" value="UniProtKB-KW"/>
</dbReference>
<keyword evidence="6" id="KW-0695">RNA-directed DNA polymerase</keyword>
<evidence type="ECO:0000256" key="3">
    <source>
        <dbReference type="ARBA" id="ARBA00022722"/>
    </source>
</evidence>
<dbReference type="EMBL" id="QJKJ01016596">
    <property type="protein sequence ID" value="RDX60772.1"/>
    <property type="molecule type" value="Genomic_DNA"/>
</dbReference>
<dbReference type="SUPFAM" id="SSF56672">
    <property type="entry name" value="DNA/RNA polymerases"/>
    <property type="match status" value="1"/>
</dbReference>